<keyword evidence="4" id="KW-1185">Reference proteome</keyword>
<dbReference type="GO" id="GO:0008236">
    <property type="term" value="F:serine-type peptidase activity"/>
    <property type="evidence" value="ECO:0007669"/>
    <property type="project" value="InterPro"/>
</dbReference>
<name>A0A4R2EJT1_9BACT</name>
<dbReference type="EMBL" id="SLWB01000005">
    <property type="protein sequence ID" value="TCN68973.1"/>
    <property type="molecule type" value="Genomic_DNA"/>
</dbReference>
<reference evidence="3 4" key="1">
    <citation type="submission" date="2019-03" db="EMBL/GenBank/DDBJ databases">
        <title>Genomic Encyclopedia of Archaeal and Bacterial Type Strains, Phase II (KMG-II): from individual species to whole genera.</title>
        <authorList>
            <person name="Goeker M."/>
        </authorList>
    </citation>
    <scope>NUCLEOTIDE SEQUENCE [LARGE SCALE GENOMIC DNA]</scope>
    <source>
        <strain evidence="3 4">RL-C</strain>
    </source>
</reference>
<feature type="domain" description="Tail specific protease" evidence="2">
    <location>
        <begin position="265"/>
        <end position="461"/>
    </location>
</feature>
<dbReference type="InterPro" id="IPR029045">
    <property type="entry name" value="ClpP/crotonase-like_dom_sf"/>
</dbReference>
<evidence type="ECO:0000313" key="4">
    <source>
        <dbReference type="Proteomes" id="UP000294830"/>
    </source>
</evidence>
<evidence type="ECO:0000313" key="3">
    <source>
        <dbReference type="EMBL" id="TCN68973.1"/>
    </source>
</evidence>
<dbReference type="Pfam" id="PF03572">
    <property type="entry name" value="Peptidase_S41"/>
    <property type="match status" value="1"/>
</dbReference>
<dbReference type="Proteomes" id="UP000294830">
    <property type="component" value="Unassembled WGS sequence"/>
</dbReference>
<dbReference type="InterPro" id="IPR005151">
    <property type="entry name" value="Tail-specific_protease"/>
</dbReference>
<dbReference type="OrthoDB" id="5480566at2"/>
<comment type="caution">
    <text evidence="3">The sequence shown here is derived from an EMBL/GenBank/DDBJ whole genome shotgun (WGS) entry which is preliminary data.</text>
</comment>
<dbReference type="SUPFAM" id="SSF52096">
    <property type="entry name" value="ClpP/crotonase"/>
    <property type="match status" value="1"/>
</dbReference>
<dbReference type="Gene3D" id="3.90.226.10">
    <property type="entry name" value="2-enoyl-CoA Hydratase, Chain A, domain 1"/>
    <property type="match status" value="1"/>
</dbReference>
<evidence type="ECO:0000256" key="1">
    <source>
        <dbReference type="SAM" id="SignalP"/>
    </source>
</evidence>
<proteinExistence type="predicted"/>
<feature type="chain" id="PRO_5020760676" evidence="1">
    <location>
        <begin position="30"/>
        <end position="486"/>
    </location>
</feature>
<dbReference type="RefSeq" id="WP_131838985.1">
    <property type="nucleotide sequence ID" value="NZ_SLWB01000005.1"/>
</dbReference>
<protein>
    <submittedName>
        <fullName evidence="3">Peptidase S41-like protein</fullName>
    </submittedName>
</protein>
<feature type="signal peptide" evidence="1">
    <location>
        <begin position="1"/>
        <end position="29"/>
    </location>
</feature>
<dbReference type="AlphaFoldDB" id="A0A4R2EJT1"/>
<sequence>MNAITHYNRKALAALLIALFCMVGASASAQVNKQLSKAEMQTDIDHFFSSLKQHHPNPYFFCSKDSVEQEKNRIVNNLPDSLSTYGFAKRIGTLNHLFDGHTNILLDFTWQDRSRVYIPSIFEIDSSYGLYIKEKYANARSKVISINGHDAASIMSQFKKYMLNEQIKSSVRSNTFLFKYCLPLLGITEPYTIGLLHDGKQELVNISEKSAYTNTATGYSLDFSSLYKRDTTADTVRSVNYKIDKARSLAILYYNSCDIEQDSVMQQKVKAFFETIDSLKIEKLIIDIRNNTGGSTDSNDFITDYIKHDSFTVRQSAERRISKEYKEKVSSKVNSYRDKGFFHRIFYRQRMPNALVKIYNGKVGDLYKVSYKERVNANSSGYSGKIFIVQGYNTFSSALDFAYWFKFAKRGTLVGDETGEPTDCFSDALIDTLPNSQLNFMVAQGRFKFPSGNIACGLKPDRYVKIDSDGIFLSDNEVEEIINLKR</sequence>
<evidence type="ECO:0000259" key="2">
    <source>
        <dbReference type="Pfam" id="PF03572"/>
    </source>
</evidence>
<keyword evidence="1" id="KW-0732">Signal</keyword>
<dbReference type="GO" id="GO:0006508">
    <property type="term" value="P:proteolysis"/>
    <property type="evidence" value="ECO:0007669"/>
    <property type="project" value="InterPro"/>
</dbReference>
<gene>
    <name evidence="3" type="ORF">CLV25_105175</name>
</gene>
<organism evidence="3 4">
    <name type="scientific">Acetobacteroides hydrogenigenes</name>
    <dbReference type="NCBI Taxonomy" id="979970"/>
    <lineage>
        <taxon>Bacteria</taxon>
        <taxon>Pseudomonadati</taxon>
        <taxon>Bacteroidota</taxon>
        <taxon>Bacteroidia</taxon>
        <taxon>Bacteroidales</taxon>
        <taxon>Rikenellaceae</taxon>
        <taxon>Acetobacteroides</taxon>
    </lineage>
</organism>
<accession>A0A4R2EJT1</accession>